<feature type="region of interest" description="Disordered" evidence="1">
    <location>
        <begin position="23"/>
        <end position="48"/>
    </location>
</feature>
<accession>A0A9X1IIH3</accession>
<reference evidence="2" key="1">
    <citation type="submission" date="2021-10" db="EMBL/GenBank/DDBJ databases">
        <title>Roseicella aerolatum sp. nov., isolated from aerosols of e-waste dismantling site.</title>
        <authorList>
            <person name="Qin T."/>
        </authorList>
    </citation>
    <scope>NUCLEOTIDE SEQUENCE</scope>
    <source>
        <strain evidence="2">GB24</strain>
    </source>
</reference>
<name>A0A9X1IIH3_9PROT</name>
<dbReference type="EMBL" id="JAJAQI010000052">
    <property type="protein sequence ID" value="MCB4824776.1"/>
    <property type="molecule type" value="Genomic_DNA"/>
</dbReference>
<comment type="caution">
    <text evidence="2">The sequence shown here is derived from an EMBL/GenBank/DDBJ whole genome shotgun (WGS) entry which is preliminary data.</text>
</comment>
<keyword evidence="3" id="KW-1185">Reference proteome</keyword>
<dbReference type="PROSITE" id="PS51257">
    <property type="entry name" value="PROKAR_LIPOPROTEIN"/>
    <property type="match status" value="1"/>
</dbReference>
<dbReference type="AlphaFoldDB" id="A0A9X1IIH3"/>
<evidence type="ECO:0000313" key="2">
    <source>
        <dbReference type="EMBL" id="MCB4824776.1"/>
    </source>
</evidence>
<protein>
    <submittedName>
        <fullName evidence="2">Uncharacterized protein</fullName>
    </submittedName>
</protein>
<evidence type="ECO:0000256" key="1">
    <source>
        <dbReference type="SAM" id="MobiDB-lite"/>
    </source>
</evidence>
<gene>
    <name evidence="2" type="ORF">LHA35_23885</name>
</gene>
<dbReference type="Proteomes" id="UP001139311">
    <property type="component" value="Unassembled WGS sequence"/>
</dbReference>
<evidence type="ECO:0000313" key="3">
    <source>
        <dbReference type="Proteomes" id="UP001139311"/>
    </source>
</evidence>
<sequence>MTRMLSLAVVLVAPLLGACERTPAPMVDRSIERGTALPPPGLAEAPRR</sequence>
<organism evidence="2 3">
    <name type="scientific">Roseicella aerolata</name>
    <dbReference type="NCBI Taxonomy" id="2883479"/>
    <lineage>
        <taxon>Bacteria</taxon>
        <taxon>Pseudomonadati</taxon>
        <taxon>Pseudomonadota</taxon>
        <taxon>Alphaproteobacteria</taxon>
        <taxon>Acetobacterales</taxon>
        <taxon>Roseomonadaceae</taxon>
        <taxon>Roseicella</taxon>
    </lineage>
</organism>
<proteinExistence type="predicted"/>
<dbReference type="RefSeq" id="WP_226613240.1">
    <property type="nucleotide sequence ID" value="NZ_JAJAQI010000052.1"/>
</dbReference>